<comment type="caution">
    <text evidence="1">The sequence shown here is derived from an EMBL/GenBank/DDBJ whole genome shotgun (WGS) entry which is preliminary data.</text>
</comment>
<evidence type="ECO:0000313" key="2">
    <source>
        <dbReference type="Proteomes" id="UP000310200"/>
    </source>
</evidence>
<name>A0A4S2KK61_9HYME</name>
<dbReference type="Gene3D" id="3.60.10.10">
    <property type="entry name" value="Endonuclease/exonuclease/phosphatase"/>
    <property type="match status" value="1"/>
</dbReference>
<protein>
    <recommendedName>
        <fullName evidence="3">Endonuclease/exonuclease/phosphatase domain-containing protein</fullName>
    </recommendedName>
</protein>
<evidence type="ECO:0000313" key="1">
    <source>
        <dbReference type="EMBL" id="TGZ50013.1"/>
    </source>
</evidence>
<reference evidence="1 2" key="1">
    <citation type="journal article" date="2019" name="Philos. Trans. R. Soc. Lond., B, Biol. Sci.">
        <title>Ant behaviour and brain gene expression of defending hosts depend on the ecological success of the intruding social parasite.</title>
        <authorList>
            <person name="Kaur R."/>
            <person name="Stoldt M."/>
            <person name="Jongepier E."/>
            <person name="Feldmeyer B."/>
            <person name="Menzel F."/>
            <person name="Bornberg-Bauer E."/>
            <person name="Foitzik S."/>
        </authorList>
    </citation>
    <scope>NUCLEOTIDE SEQUENCE [LARGE SCALE GENOMIC DNA]</scope>
    <source>
        <tissue evidence="1">Whole body</tissue>
    </source>
</reference>
<dbReference type="AlphaFoldDB" id="A0A4S2KK61"/>
<proteinExistence type="predicted"/>
<dbReference type="Proteomes" id="UP000310200">
    <property type="component" value="Unassembled WGS sequence"/>
</dbReference>
<dbReference type="InterPro" id="IPR036691">
    <property type="entry name" value="Endo/exonu/phosph_ase_sf"/>
</dbReference>
<accession>A0A4S2KK61</accession>
<sequence>MEEDFEENKKEWRLEENEKMRRRLRGGKRRRTERKKKRIAEEQRGMTVGFWNIAGLKGKNEGFWKVVEKWDIITLLETWVEEKEWSKVKKIMPERYVWKCQPATREKKRGRTRGGIITGVRKGLEVEGKIEREEEGVVERIVRTKEGEGKIISVYVNNDIDKK</sequence>
<organism evidence="1 2">
    <name type="scientific">Temnothorax longispinosus</name>
    <dbReference type="NCBI Taxonomy" id="300112"/>
    <lineage>
        <taxon>Eukaryota</taxon>
        <taxon>Metazoa</taxon>
        <taxon>Ecdysozoa</taxon>
        <taxon>Arthropoda</taxon>
        <taxon>Hexapoda</taxon>
        <taxon>Insecta</taxon>
        <taxon>Pterygota</taxon>
        <taxon>Neoptera</taxon>
        <taxon>Endopterygota</taxon>
        <taxon>Hymenoptera</taxon>
        <taxon>Apocrita</taxon>
        <taxon>Aculeata</taxon>
        <taxon>Formicoidea</taxon>
        <taxon>Formicidae</taxon>
        <taxon>Myrmicinae</taxon>
        <taxon>Temnothorax</taxon>
    </lineage>
</organism>
<evidence type="ECO:0008006" key="3">
    <source>
        <dbReference type="Google" id="ProtNLM"/>
    </source>
</evidence>
<dbReference type="SUPFAM" id="SSF56219">
    <property type="entry name" value="DNase I-like"/>
    <property type="match status" value="1"/>
</dbReference>
<dbReference type="EMBL" id="QBLH01002029">
    <property type="protein sequence ID" value="TGZ50013.1"/>
    <property type="molecule type" value="Genomic_DNA"/>
</dbReference>
<keyword evidence="2" id="KW-1185">Reference proteome</keyword>
<gene>
    <name evidence="1" type="ORF">DBV15_12826</name>
</gene>